<evidence type="ECO:0000313" key="1">
    <source>
        <dbReference type="EMBL" id="AHM05010.1"/>
    </source>
</evidence>
<sequence>MRYARPGHTPDTMLVSSIWRLEQGRLVNIFSQDTPLTGKQVP</sequence>
<dbReference type="STRING" id="1294273.roselon_02711"/>
<dbReference type="Proteomes" id="UP000019593">
    <property type="component" value="Chromosome"/>
</dbReference>
<accession>W8SR64</accession>
<dbReference type="AlphaFoldDB" id="W8SR64"/>
<dbReference type="RefSeq" id="WP_281172815.1">
    <property type="nucleotide sequence ID" value="NZ_CP004372.1"/>
</dbReference>
<dbReference type="KEGG" id="red:roselon_02711"/>
<protein>
    <submittedName>
        <fullName evidence="1">Uncharacterized protein</fullName>
    </submittedName>
</protein>
<reference evidence="1 2" key="1">
    <citation type="submission" date="2013-03" db="EMBL/GenBank/DDBJ databases">
        <authorList>
            <person name="Fiebig A."/>
            <person name="Goeker M."/>
            <person name="Klenk H.-P.P."/>
        </authorList>
    </citation>
    <scope>NUCLEOTIDE SEQUENCE [LARGE SCALE GENOMIC DNA]</scope>
    <source>
        <strain evidence="2">DSM 19469</strain>
    </source>
</reference>
<name>W8SR64_9RHOB</name>
<proteinExistence type="predicted"/>
<gene>
    <name evidence="1" type="ORF">roselon_02711</name>
</gene>
<dbReference type="HOGENOM" id="CLU_3257242_0_0_5"/>
<dbReference type="EMBL" id="CP004372">
    <property type="protein sequence ID" value="AHM05010.1"/>
    <property type="molecule type" value="Genomic_DNA"/>
</dbReference>
<evidence type="ECO:0000313" key="2">
    <source>
        <dbReference type="Proteomes" id="UP000019593"/>
    </source>
</evidence>
<organism evidence="1 2">
    <name type="scientific">Roseicyclus elongatus DSM 19469</name>
    <dbReference type="NCBI Taxonomy" id="1294273"/>
    <lineage>
        <taxon>Bacteria</taxon>
        <taxon>Pseudomonadati</taxon>
        <taxon>Pseudomonadota</taxon>
        <taxon>Alphaproteobacteria</taxon>
        <taxon>Rhodobacterales</taxon>
        <taxon>Roseobacteraceae</taxon>
        <taxon>Roseicyclus</taxon>
    </lineage>
</organism>
<keyword evidence="2" id="KW-1185">Reference proteome</keyword>